<dbReference type="Proteomes" id="UP001610432">
    <property type="component" value="Unassembled WGS sequence"/>
</dbReference>
<keyword evidence="2" id="KW-0472">Membrane</keyword>
<dbReference type="GeneID" id="98144987"/>
<sequence>MAITNAAFRAIAALFDSSHLPPSSLGSTAAALCETFTASHSLQEIVRHLVEAERTESGDAKNSSRSQIPPAHGRSDNSLQTSPESHQTVLYHFVFACYSLLLLIYAIILRTLSKEAVSRCGFGDSTTSQSLSLDLRLVLLVQVIEYFFETLQEKVTEYTSIVNREPAVTARGPYANLIPHQVTTDKINELEVKVRSGLDQLRGTLEQGSRTT</sequence>
<keyword evidence="2" id="KW-1133">Transmembrane helix</keyword>
<comment type="caution">
    <text evidence="3">The sequence shown here is derived from an EMBL/GenBank/DDBJ whole genome shotgun (WGS) entry which is preliminary data.</text>
</comment>
<name>A0ABR4LIM2_9EURO</name>
<evidence type="ECO:0000313" key="4">
    <source>
        <dbReference type="Proteomes" id="UP001610432"/>
    </source>
</evidence>
<feature type="transmembrane region" description="Helical" evidence="2">
    <location>
        <begin position="89"/>
        <end position="109"/>
    </location>
</feature>
<evidence type="ECO:0000256" key="2">
    <source>
        <dbReference type="SAM" id="Phobius"/>
    </source>
</evidence>
<evidence type="ECO:0000256" key="1">
    <source>
        <dbReference type="SAM" id="MobiDB-lite"/>
    </source>
</evidence>
<feature type="region of interest" description="Disordered" evidence="1">
    <location>
        <begin position="54"/>
        <end position="81"/>
    </location>
</feature>
<proteinExistence type="predicted"/>
<accession>A0ABR4LIM2</accession>
<evidence type="ECO:0000313" key="3">
    <source>
        <dbReference type="EMBL" id="KAL2864311.1"/>
    </source>
</evidence>
<keyword evidence="4" id="KW-1185">Reference proteome</keyword>
<protein>
    <submittedName>
        <fullName evidence="3">Uncharacterized protein</fullName>
    </submittedName>
</protein>
<keyword evidence="2" id="KW-0812">Transmembrane</keyword>
<dbReference type="RefSeq" id="XP_070883290.1">
    <property type="nucleotide sequence ID" value="XM_071029915.1"/>
</dbReference>
<organism evidence="3 4">
    <name type="scientific">Aspergillus lucknowensis</name>
    <dbReference type="NCBI Taxonomy" id="176173"/>
    <lineage>
        <taxon>Eukaryota</taxon>
        <taxon>Fungi</taxon>
        <taxon>Dikarya</taxon>
        <taxon>Ascomycota</taxon>
        <taxon>Pezizomycotina</taxon>
        <taxon>Eurotiomycetes</taxon>
        <taxon>Eurotiomycetidae</taxon>
        <taxon>Eurotiales</taxon>
        <taxon>Aspergillaceae</taxon>
        <taxon>Aspergillus</taxon>
        <taxon>Aspergillus subgen. Nidulantes</taxon>
    </lineage>
</organism>
<dbReference type="EMBL" id="JBFXLQ010000042">
    <property type="protein sequence ID" value="KAL2864311.1"/>
    <property type="molecule type" value="Genomic_DNA"/>
</dbReference>
<reference evidence="3 4" key="1">
    <citation type="submission" date="2024-07" db="EMBL/GenBank/DDBJ databases">
        <title>Section-level genome sequencing and comparative genomics of Aspergillus sections Usti and Cavernicolus.</title>
        <authorList>
            <consortium name="Lawrence Berkeley National Laboratory"/>
            <person name="Nybo J.L."/>
            <person name="Vesth T.C."/>
            <person name="Theobald S."/>
            <person name="Frisvad J.C."/>
            <person name="Larsen T.O."/>
            <person name="Kjaerboelling I."/>
            <person name="Rothschild-Mancinelli K."/>
            <person name="Lyhne E.K."/>
            <person name="Kogle M.E."/>
            <person name="Barry K."/>
            <person name="Clum A."/>
            <person name="Na H."/>
            <person name="Ledsgaard L."/>
            <person name="Lin J."/>
            <person name="Lipzen A."/>
            <person name="Kuo A."/>
            <person name="Riley R."/>
            <person name="Mondo S."/>
            <person name="Labutti K."/>
            <person name="Haridas S."/>
            <person name="Pangalinan J."/>
            <person name="Salamov A.A."/>
            <person name="Simmons B.A."/>
            <person name="Magnuson J.K."/>
            <person name="Chen J."/>
            <person name="Drula E."/>
            <person name="Henrissat B."/>
            <person name="Wiebenga A."/>
            <person name="Lubbers R.J."/>
            <person name="Gomes A.C."/>
            <person name="Macurrencykelacurrency M.R."/>
            <person name="Stajich J."/>
            <person name="Grigoriev I.V."/>
            <person name="Mortensen U.H."/>
            <person name="De Vries R.P."/>
            <person name="Baker S.E."/>
            <person name="Andersen M.R."/>
        </authorList>
    </citation>
    <scope>NUCLEOTIDE SEQUENCE [LARGE SCALE GENOMIC DNA]</scope>
    <source>
        <strain evidence="3 4">CBS 449.75</strain>
    </source>
</reference>
<gene>
    <name evidence="3" type="ORF">BJX67DRAFT_361749</name>
</gene>